<dbReference type="Proteomes" id="UP001064048">
    <property type="component" value="Chromosome 8"/>
</dbReference>
<accession>A0ACC0JPP5</accession>
<reference evidence="1 2" key="1">
    <citation type="journal article" date="2022" name="Genome Biol. Evol.">
        <title>The Spruce Budworm Genome: Reconstructing the Evolutionary History of Antifreeze Proteins.</title>
        <authorList>
            <person name="Beliveau C."/>
            <person name="Gagne P."/>
            <person name="Picq S."/>
            <person name="Vernygora O."/>
            <person name="Keeling C.I."/>
            <person name="Pinkney K."/>
            <person name="Doucet D."/>
            <person name="Wen F."/>
            <person name="Johnston J.S."/>
            <person name="Maaroufi H."/>
            <person name="Boyle B."/>
            <person name="Laroche J."/>
            <person name="Dewar K."/>
            <person name="Juretic N."/>
            <person name="Blackburn G."/>
            <person name="Nisole A."/>
            <person name="Brunet B."/>
            <person name="Brandao M."/>
            <person name="Lumley L."/>
            <person name="Duan J."/>
            <person name="Quan G."/>
            <person name="Lucarotti C.J."/>
            <person name="Roe A.D."/>
            <person name="Sperling F.A.H."/>
            <person name="Levesque R.C."/>
            <person name="Cusson M."/>
        </authorList>
    </citation>
    <scope>NUCLEOTIDE SEQUENCE [LARGE SCALE GENOMIC DNA]</scope>
    <source>
        <strain evidence="1">Glfc:IPQL:Cfum</strain>
    </source>
</reference>
<sequence>MSSRVQTVLGDMDPSALGRTLTHEHLSMEFTHFYRKPPKHLAAKFAGSMTLQNVGYLRQYPYSSLYNLTLNDDATRRAVVNDVKMYKKCGGGTIVENSTEGLDRDLQFLKQVALDTGVHILAGTGYYIADMQADDSLHGTKEELYHHMMKELTTGCVSDATVKAGFMGEIASVWPIREFEKRAIQAAGEVQEQLGCGVTFHPHRAPEAPFEIIRLYLEAGGRADKAVMSHLDRTLLDEEAVLSFAELGTYCQWDLFGTEVSYYQLSKDTDMPNDVRRLAMIARVVEDKREDRVLMSHDIHTKHRLADFGGHGYSHILNNILPRMKSRGFSQETIDTITIENPARWLTIDKQF</sequence>
<organism evidence="1 2">
    <name type="scientific">Choristoneura fumiferana</name>
    <name type="common">Spruce budworm moth</name>
    <name type="synonym">Archips fumiferana</name>
    <dbReference type="NCBI Taxonomy" id="7141"/>
    <lineage>
        <taxon>Eukaryota</taxon>
        <taxon>Metazoa</taxon>
        <taxon>Ecdysozoa</taxon>
        <taxon>Arthropoda</taxon>
        <taxon>Hexapoda</taxon>
        <taxon>Insecta</taxon>
        <taxon>Pterygota</taxon>
        <taxon>Neoptera</taxon>
        <taxon>Endopterygota</taxon>
        <taxon>Lepidoptera</taxon>
        <taxon>Glossata</taxon>
        <taxon>Ditrysia</taxon>
        <taxon>Tortricoidea</taxon>
        <taxon>Tortricidae</taxon>
        <taxon>Tortricinae</taxon>
        <taxon>Choristoneura</taxon>
    </lineage>
</organism>
<keyword evidence="2" id="KW-1185">Reference proteome</keyword>
<proteinExistence type="predicted"/>
<evidence type="ECO:0000313" key="2">
    <source>
        <dbReference type="Proteomes" id="UP001064048"/>
    </source>
</evidence>
<evidence type="ECO:0000313" key="1">
    <source>
        <dbReference type="EMBL" id="KAI8425971.1"/>
    </source>
</evidence>
<name>A0ACC0JPP5_CHOFU</name>
<dbReference type="EMBL" id="CM046108">
    <property type="protein sequence ID" value="KAI8425971.1"/>
    <property type="molecule type" value="Genomic_DNA"/>
</dbReference>
<gene>
    <name evidence="1" type="ORF">MSG28_004959</name>
</gene>
<comment type="caution">
    <text evidence="1">The sequence shown here is derived from an EMBL/GenBank/DDBJ whole genome shotgun (WGS) entry which is preliminary data.</text>
</comment>
<protein>
    <submittedName>
        <fullName evidence="1">Uncharacterized protein</fullName>
    </submittedName>
</protein>